<dbReference type="InterPro" id="IPR038607">
    <property type="entry name" value="PhoD-like_sf"/>
</dbReference>
<evidence type="ECO:0000313" key="3">
    <source>
        <dbReference type="EMBL" id="KAG9233554.1"/>
    </source>
</evidence>
<dbReference type="GO" id="GO:0016020">
    <property type="term" value="C:membrane"/>
    <property type="evidence" value="ECO:0007669"/>
    <property type="project" value="TreeGrafter"/>
</dbReference>
<feature type="compositionally biased region" description="Polar residues" evidence="1">
    <location>
        <begin position="1439"/>
        <end position="1460"/>
    </location>
</feature>
<feature type="compositionally biased region" description="Basic and acidic residues" evidence="1">
    <location>
        <begin position="251"/>
        <end position="262"/>
    </location>
</feature>
<evidence type="ECO:0000259" key="2">
    <source>
        <dbReference type="Pfam" id="PF19050"/>
    </source>
</evidence>
<dbReference type="OrthoDB" id="9999821at2759"/>
<feature type="compositionally biased region" description="Polar residues" evidence="1">
    <location>
        <begin position="54"/>
        <end position="88"/>
    </location>
</feature>
<dbReference type="SUPFAM" id="SSF56300">
    <property type="entry name" value="Metallo-dependent phosphatases"/>
    <property type="match status" value="1"/>
</dbReference>
<feature type="compositionally biased region" description="Low complexity" evidence="1">
    <location>
        <begin position="380"/>
        <end position="389"/>
    </location>
</feature>
<dbReference type="Pfam" id="PF19050">
    <property type="entry name" value="PhoD_2"/>
    <property type="match status" value="2"/>
</dbReference>
<dbReference type="InterPro" id="IPR043904">
    <property type="entry name" value="PhoD_2-like"/>
</dbReference>
<feature type="compositionally biased region" description="Basic and acidic residues" evidence="1">
    <location>
        <begin position="450"/>
        <end position="466"/>
    </location>
</feature>
<keyword evidence="4" id="KW-1185">Reference proteome</keyword>
<dbReference type="CDD" id="cd07389">
    <property type="entry name" value="MPP_PhoD"/>
    <property type="match status" value="1"/>
</dbReference>
<accession>A0A9P7YGX1</accession>
<dbReference type="Proteomes" id="UP000824998">
    <property type="component" value="Unassembled WGS sequence"/>
</dbReference>
<feature type="compositionally biased region" description="Polar residues" evidence="1">
    <location>
        <begin position="219"/>
        <end position="229"/>
    </location>
</feature>
<organism evidence="3 4">
    <name type="scientific">Amylocarpus encephaloides</name>
    <dbReference type="NCBI Taxonomy" id="45428"/>
    <lineage>
        <taxon>Eukaryota</taxon>
        <taxon>Fungi</taxon>
        <taxon>Dikarya</taxon>
        <taxon>Ascomycota</taxon>
        <taxon>Pezizomycotina</taxon>
        <taxon>Leotiomycetes</taxon>
        <taxon>Helotiales</taxon>
        <taxon>Helotiales incertae sedis</taxon>
        <taxon>Amylocarpus</taxon>
    </lineage>
</organism>
<dbReference type="PANTHER" id="PTHR46689">
    <property type="entry name" value="MEMBRANE PROTEIN, PUTATIVE-RELATED"/>
    <property type="match status" value="1"/>
</dbReference>
<feature type="domain" description="PhoD-like phosphatase" evidence="2">
    <location>
        <begin position="1191"/>
        <end position="1352"/>
    </location>
</feature>
<protein>
    <recommendedName>
        <fullName evidence="2">PhoD-like phosphatase domain-containing protein</fullName>
    </recommendedName>
</protein>
<dbReference type="InterPro" id="IPR029052">
    <property type="entry name" value="Metallo-depent_PP-like"/>
</dbReference>
<feature type="domain" description="PhoD-like phosphatase" evidence="2">
    <location>
        <begin position="928"/>
        <end position="1183"/>
    </location>
</feature>
<gene>
    <name evidence="3" type="ORF">BJ875DRAFT_378390</name>
</gene>
<feature type="compositionally biased region" description="Low complexity" evidence="1">
    <location>
        <begin position="152"/>
        <end position="161"/>
    </location>
</feature>
<dbReference type="Gene3D" id="3.60.21.70">
    <property type="entry name" value="PhoD-like phosphatase"/>
    <property type="match status" value="1"/>
</dbReference>
<comment type="caution">
    <text evidence="3">The sequence shown here is derived from an EMBL/GenBank/DDBJ whole genome shotgun (WGS) entry which is preliminary data.</text>
</comment>
<name>A0A9P7YGX1_9HELO</name>
<feature type="compositionally biased region" description="Polar residues" evidence="1">
    <location>
        <begin position="498"/>
        <end position="510"/>
    </location>
</feature>
<feature type="compositionally biased region" description="Basic and acidic residues" evidence="1">
    <location>
        <begin position="398"/>
        <end position="416"/>
    </location>
</feature>
<reference evidence="3" key="1">
    <citation type="journal article" date="2021" name="IMA Fungus">
        <title>Genomic characterization of three marine fungi, including Emericellopsis atlantica sp. nov. with signatures of a generalist lifestyle and marine biomass degradation.</title>
        <authorList>
            <person name="Hagestad O.C."/>
            <person name="Hou L."/>
            <person name="Andersen J.H."/>
            <person name="Hansen E.H."/>
            <person name="Altermark B."/>
            <person name="Li C."/>
            <person name="Kuhnert E."/>
            <person name="Cox R.J."/>
            <person name="Crous P.W."/>
            <person name="Spatafora J.W."/>
            <person name="Lail K."/>
            <person name="Amirebrahimi M."/>
            <person name="Lipzen A."/>
            <person name="Pangilinan J."/>
            <person name="Andreopoulos W."/>
            <person name="Hayes R.D."/>
            <person name="Ng V."/>
            <person name="Grigoriev I.V."/>
            <person name="Jackson S.A."/>
            <person name="Sutton T.D.S."/>
            <person name="Dobson A.D.W."/>
            <person name="Rama T."/>
        </authorList>
    </citation>
    <scope>NUCLEOTIDE SEQUENCE</scope>
    <source>
        <strain evidence="3">TRa018bII</strain>
    </source>
</reference>
<feature type="compositionally biased region" description="Pro residues" evidence="1">
    <location>
        <begin position="134"/>
        <end position="147"/>
    </location>
</feature>
<feature type="compositionally biased region" description="Polar residues" evidence="1">
    <location>
        <begin position="417"/>
        <end position="449"/>
    </location>
</feature>
<dbReference type="EMBL" id="MU251496">
    <property type="protein sequence ID" value="KAG9233554.1"/>
    <property type="molecule type" value="Genomic_DNA"/>
</dbReference>
<dbReference type="PANTHER" id="PTHR46689:SF1">
    <property type="entry name" value="PHOD-LIKE PHOSPHATASE DOMAIN-CONTAINING PROTEIN"/>
    <property type="match status" value="1"/>
</dbReference>
<evidence type="ECO:0000313" key="4">
    <source>
        <dbReference type="Proteomes" id="UP000824998"/>
    </source>
</evidence>
<feature type="compositionally biased region" description="Basic and acidic residues" evidence="1">
    <location>
        <begin position="21"/>
        <end position="50"/>
    </location>
</feature>
<dbReference type="InterPro" id="IPR018946">
    <property type="entry name" value="PhoD-like_MPP"/>
</dbReference>
<sequence>MSAPYWGKLPPPTIVRGNSISREKDSIDRDMAVSERRNDLMVEIAPKVERLSAQLPSSSYRRQYRDSTQTEAPTVSTQSPFASPTDSSFRGGLAPRPPSFPYDPQTSNANDDYLEKRRRRGSRNREQSYEEKPPPAAPDAPRPPPPVSYKQPYSSGPPSRTRSGRRSEGPISSSQGVADEYYARRGSRSNGKAVARSDELEWDPTVPERIDTLHRQKRQGSLSAEGGSQQRREWAPDRSPLQRLELTLDSITKEEKRSRVEEAEQLAKAGTNGEKPKQNSVRFRNRPIAKSLEGGSRQEPEAFLDPVPVADSSPRQEQLIRRRRALERQRPVEVAPPVSKTSVEPSDYQCEAESREDIPRQENASALRGQSVRDRSYIPVAVGGAAGAAPERSTSNRLQKEKPGDPWLHLRIEAENKCSNSTSQRPSVTAEQATGPSKEPNSQSVSQITVDRELPPHAVDSNRELEFDSDEEDMGSKPARRLSKIERLAGQRLPADTLKSQSSNSQATETVKVNGKKYGLPFTRSTSNAGNRAYGHQEESTSQHLLVGNLHQKQENVSEQGVYTPARRLDEWKKGGVAQLSGPLLNLDLKEQIELDKDKAWWEAGHTNKRRRSTSTKQRRAEAYDGEYDDNNGMDFQLSTSNLNSNVECEGCAIEAKSPGKLTKVLTLLLVVPTHLSISGSSPHLSLAHTTSSSSALKEHSLIFKSRSIRERPIIAPTRFKPPLFMKAGPSLRYCGLRREPAPPRAVRALTGVKHEREIWRGSIMIVTQDEHSSYELAPTLRLFLQPMDLIPPPPAQVDGEELATEYIDPLAGLPKIGRDGRTLYIRPVENLEEGRDLSKLESDEGLFETQRSNFDGAAERKCAKPHYDGEKAGKYKEVRGFRLHAEHGVTFWRFNLEIELREKQQRIAYRINRGPATGFWVPGRGQAMNIMFHSCNGFSYSTDPHPYNGPDPMWRDVLNNHQTQPFHVMLGGGDQIYNDAIMQETRLFKAWTQIKDPRHKEKVPFTSEMQDEIELFYLNRYCTWFSQGLFGPAISQIPMINIFDDHDIIDGYGSYPDDYMRSPVMSGLGAIAFKYYLLFQHQSSIDEGEETEPQWILGEEPGPYMNEFSRSICTKLGRSISFLGLDCRTERMNDEIVSAETYHKVFDRLEREIIKGETQHLIVLLGVPVAYPRMVWLENILTSRAMDPIKALSKAGLLGKNLLNHLDGGVEILDDLDDHWTAKHHKEERNWFIQELQDLAAEKSVRVTILGGDVHLAAIGQFYSNPKHGVPKHRDHRYMPNVISSAIVNAPPPDTLADVLNKRNKIHHLDADTDENMIPIFTHDVTGKARNNKCLLNRRNWCSIKVYDPELSPPPTPQTDGSATPPPPRRGLLRRLSSKRERSPIFQPDSRAPPLSSPGFFNRNPSNTRRGSMDSYRQEDSAPPLSNPGFFRRRPSTTRRGSVDSQRPSILTRTLSLGRSGSLFRRNSGRKPDSGGINGYGADSDSDDSGYDGAPGRVGLRGGAGSSEDGYFPQMGPPYGTEPEHRIENASTSIAGERPQQGFHKRQFHRTPTGLSEKQRKMGGGQKIDLEGGLDICLNVEVNHKDPAGITIPYRLLVPALWYEEDLEDEAAQMVKGGLDRWLSFAKRKKQGN</sequence>
<proteinExistence type="predicted"/>
<evidence type="ECO:0000256" key="1">
    <source>
        <dbReference type="SAM" id="MobiDB-lite"/>
    </source>
</evidence>
<feature type="region of interest" description="Disordered" evidence="1">
    <location>
        <begin position="1"/>
        <end position="510"/>
    </location>
</feature>
<feature type="compositionally biased region" description="Basic and acidic residues" evidence="1">
    <location>
        <begin position="123"/>
        <end position="133"/>
    </location>
</feature>
<feature type="region of interest" description="Disordered" evidence="1">
    <location>
        <begin position="1350"/>
        <end position="1513"/>
    </location>
</feature>